<keyword evidence="10" id="KW-1185">Reference proteome</keyword>
<feature type="transmembrane region" description="Helical" evidence="7">
    <location>
        <begin position="415"/>
        <end position="433"/>
    </location>
</feature>
<dbReference type="SUPFAM" id="SSF103473">
    <property type="entry name" value="MFS general substrate transporter"/>
    <property type="match status" value="1"/>
</dbReference>
<keyword evidence="3 7" id="KW-0812">Transmembrane</keyword>
<evidence type="ECO:0000256" key="1">
    <source>
        <dbReference type="ARBA" id="ARBA00004141"/>
    </source>
</evidence>
<feature type="transmembrane region" description="Helical" evidence="7">
    <location>
        <begin position="288"/>
        <end position="309"/>
    </location>
</feature>
<dbReference type="EMBL" id="JAFIMR010000010">
    <property type="protein sequence ID" value="KAI1873608.1"/>
    <property type="molecule type" value="Genomic_DNA"/>
</dbReference>
<evidence type="ECO:0000313" key="10">
    <source>
        <dbReference type="Proteomes" id="UP000829685"/>
    </source>
</evidence>
<feature type="transmembrane region" description="Helical" evidence="7">
    <location>
        <begin position="126"/>
        <end position="145"/>
    </location>
</feature>
<dbReference type="GO" id="GO:0016020">
    <property type="term" value="C:membrane"/>
    <property type="evidence" value="ECO:0007669"/>
    <property type="project" value="UniProtKB-SubCell"/>
</dbReference>
<proteinExistence type="predicted"/>
<evidence type="ECO:0000256" key="2">
    <source>
        <dbReference type="ARBA" id="ARBA00022448"/>
    </source>
</evidence>
<evidence type="ECO:0000259" key="8">
    <source>
        <dbReference type="PROSITE" id="PS50850"/>
    </source>
</evidence>
<evidence type="ECO:0000256" key="5">
    <source>
        <dbReference type="ARBA" id="ARBA00023136"/>
    </source>
</evidence>
<dbReference type="Proteomes" id="UP000829685">
    <property type="component" value="Unassembled WGS sequence"/>
</dbReference>
<feature type="region of interest" description="Disordered" evidence="6">
    <location>
        <begin position="1"/>
        <end position="23"/>
    </location>
</feature>
<comment type="caution">
    <text evidence="9">The sequence shown here is derived from an EMBL/GenBank/DDBJ whole genome shotgun (WGS) entry which is preliminary data.</text>
</comment>
<feature type="transmembrane region" description="Helical" evidence="7">
    <location>
        <begin position="52"/>
        <end position="69"/>
    </location>
</feature>
<dbReference type="AlphaFoldDB" id="A0A9P9WQ00"/>
<dbReference type="InterPro" id="IPR036259">
    <property type="entry name" value="MFS_trans_sf"/>
</dbReference>
<sequence>MSATDEKVQASGDSTTPSIDATKDTDVQETELAAVERQGFDASATKTLIRKIDWALIPFLALLYLLSFLDRTNIGNARLAGLEKALGMNTDPWALDYNIALSVFFPWYVAAEIPSNLAMKRFRPSIWIPSIMIAWGVICTLMGLVHNYAGLLACRMALGLAEGGLFPGITYYITLWYKRHECGFRMAIFFSAATAAGAFGGLLARGIMEMGGVGGKDAWAWIFILEGIATLAIAIAAFFIMNDYPDTAKFLNSDEKAEVLRRLTEDRSALADEFDIKYFWHAIQDWKIWVHMFITIGVYTPLYSYSLFLPTIVKNMGFTNDKTSQLMTVPPYVVACICCIAGGYFADKQGTRGIYMIFFNCVAILGFILLIASDHNGVKYAGTFLAAMGIYPNVPQGVAWNGNNIGGSTKRGVGIAMHVGFGNLGGAISGFLYRTKDAPMFYPGHGTLIATETMSTILCIIMTLYLRRENRRRDLEYKPPSEYTEEEKLLEREKGDNATFFRYTV</sequence>
<dbReference type="GO" id="GO:0022857">
    <property type="term" value="F:transmembrane transporter activity"/>
    <property type="evidence" value="ECO:0007669"/>
    <property type="project" value="InterPro"/>
</dbReference>
<dbReference type="FunFam" id="1.20.1250.20:FF:000068">
    <property type="entry name" value="MFS general substrate transporter"/>
    <property type="match status" value="1"/>
</dbReference>
<feature type="transmembrane region" description="Helical" evidence="7">
    <location>
        <begin position="219"/>
        <end position="241"/>
    </location>
</feature>
<evidence type="ECO:0000256" key="4">
    <source>
        <dbReference type="ARBA" id="ARBA00022989"/>
    </source>
</evidence>
<dbReference type="Pfam" id="PF07690">
    <property type="entry name" value="MFS_1"/>
    <property type="match status" value="1"/>
</dbReference>
<dbReference type="OrthoDB" id="2962993at2759"/>
<keyword evidence="5 7" id="KW-0472">Membrane</keyword>
<keyword evidence="2" id="KW-0813">Transport</keyword>
<feature type="transmembrane region" description="Helical" evidence="7">
    <location>
        <begin position="329"/>
        <end position="346"/>
    </location>
</feature>
<feature type="transmembrane region" description="Helical" evidence="7">
    <location>
        <begin position="157"/>
        <end position="175"/>
    </location>
</feature>
<comment type="subcellular location">
    <subcellularLocation>
        <location evidence="1">Membrane</location>
        <topology evidence="1">Multi-pass membrane protein</topology>
    </subcellularLocation>
</comment>
<name>A0A9P9WQ00_9PEZI</name>
<evidence type="ECO:0000313" key="9">
    <source>
        <dbReference type="EMBL" id="KAI1873608.1"/>
    </source>
</evidence>
<reference evidence="9" key="1">
    <citation type="submission" date="2021-03" db="EMBL/GenBank/DDBJ databases">
        <title>Revisited historic fungal species revealed as producer of novel bioactive compounds through whole genome sequencing and comparative genomics.</title>
        <authorList>
            <person name="Vignolle G.A."/>
            <person name="Hochenegger N."/>
            <person name="Mach R.L."/>
            <person name="Mach-Aigner A.R."/>
            <person name="Javad Rahimi M."/>
            <person name="Salim K.A."/>
            <person name="Chan C.M."/>
            <person name="Lim L.B.L."/>
            <person name="Cai F."/>
            <person name="Druzhinina I.S."/>
            <person name="U'Ren J.M."/>
            <person name="Derntl C."/>
        </authorList>
    </citation>
    <scope>NUCLEOTIDE SEQUENCE</scope>
    <source>
        <strain evidence="9">TUCIM 5799</strain>
    </source>
</reference>
<organism evidence="9 10">
    <name type="scientific">Neoarthrinium moseri</name>
    <dbReference type="NCBI Taxonomy" id="1658444"/>
    <lineage>
        <taxon>Eukaryota</taxon>
        <taxon>Fungi</taxon>
        <taxon>Dikarya</taxon>
        <taxon>Ascomycota</taxon>
        <taxon>Pezizomycotina</taxon>
        <taxon>Sordariomycetes</taxon>
        <taxon>Xylariomycetidae</taxon>
        <taxon>Amphisphaeriales</taxon>
        <taxon>Apiosporaceae</taxon>
        <taxon>Neoarthrinium</taxon>
    </lineage>
</organism>
<dbReference type="InterPro" id="IPR011701">
    <property type="entry name" value="MFS"/>
</dbReference>
<feature type="transmembrane region" description="Helical" evidence="7">
    <location>
        <begin position="187"/>
        <end position="207"/>
    </location>
</feature>
<protein>
    <recommendedName>
        <fullName evidence="8">Major facilitator superfamily (MFS) profile domain-containing protein</fullName>
    </recommendedName>
</protein>
<feature type="transmembrane region" description="Helical" evidence="7">
    <location>
        <begin position="353"/>
        <end position="372"/>
    </location>
</feature>
<keyword evidence="4 7" id="KW-1133">Transmembrane helix</keyword>
<dbReference type="PROSITE" id="PS50850">
    <property type="entry name" value="MFS"/>
    <property type="match status" value="1"/>
</dbReference>
<feature type="domain" description="Major facilitator superfamily (MFS) profile" evidence="8">
    <location>
        <begin position="56"/>
        <end position="471"/>
    </location>
</feature>
<dbReference type="InterPro" id="IPR020846">
    <property type="entry name" value="MFS_dom"/>
</dbReference>
<dbReference type="PANTHER" id="PTHR43791">
    <property type="entry name" value="PERMEASE-RELATED"/>
    <property type="match status" value="1"/>
</dbReference>
<feature type="transmembrane region" description="Helical" evidence="7">
    <location>
        <begin position="445"/>
        <end position="466"/>
    </location>
</feature>
<accession>A0A9P9WQ00</accession>
<dbReference type="Gene3D" id="1.20.1250.20">
    <property type="entry name" value="MFS general substrate transporter like domains"/>
    <property type="match status" value="2"/>
</dbReference>
<feature type="transmembrane region" description="Helical" evidence="7">
    <location>
        <begin position="378"/>
        <end position="394"/>
    </location>
</feature>
<dbReference type="FunFam" id="1.20.1250.20:FF:000034">
    <property type="entry name" value="MFS general substrate transporter"/>
    <property type="match status" value="1"/>
</dbReference>
<gene>
    <name evidence="9" type="ORF">JX265_005230</name>
</gene>
<evidence type="ECO:0000256" key="3">
    <source>
        <dbReference type="ARBA" id="ARBA00022692"/>
    </source>
</evidence>
<feature type="transmembrane region" description="Helical" evidence="7">
    <location>
        <begin position="97"/>
        <end position="114"/>
    </location>
</feature>
<dbReference type="PANTHER" id="PTHR43791:SF57">
    <property type="entry name" value="MAJOR FACILITATOR SUPERFAMILY (MFS) PROFILE DOMAIN-CONTAINING PROTEIN"/>
    <property type="match status" value="1"/>
</dbReference>
<evidence type="ECO:0000256" key="7">
    <source>
        <dbReference type="SAM" id="Phobius"/>
    </source>
</evidence>
<evidence type="ECO:0000256" key="6">
    <source>
        <dbReference type="SAM" id="MobiDB-lite"/>
    </source>
</evidence>